<keyword evidence="7 11" id="KW-1133">Transmembrane helix</keyword>
<feature type="transmembrane region" description="Helical" evidence="11">
    <location>
        <begin position="20"/>
        <end position="45"/>
    </location>
</feature>
<dbReference type="NCBIfam" id="TIGR02532">
    <property type="entry name" value="IV_pilin_GFxxxE"/>
    <property type="match status" value="1"/>
</dbReference>
<accession>A0A1I2KHQ3</accession>
<keyword evidence="6 11" id="KW-0812">Transmembrane</keyword>
<keyword evidence="8 11" id="KW-0472">Membrane</keyword>
<keyword evidence="14" id="KW-1185">Reference proteome</keyword>
<evidence type="ECO:0000256" key="4">
    <source>
        <dbReference type="ARBA" id="ARBA00022481"/>
    </source>
</evidence>
<evidence type="ECO:0000256" key="7">
    <source>
        <dbReference type="ARBA" id="ARBA00022989"/>
    </source>
</evidence>
<dbReference type="GO" id="GO:0005886">
    <property type="term" value="C:plasma membrane"/>
    <property type="evidence" value="ECO:0007669"/>
    <property type="project" value="UniProtKB-SubCell"/>
</dbReference>
<evidence type="ECO:0000256" key="5">
    <source>
        <dbReference type="ARBA" id="ARBA00022519"/>
    </source>
</evidence>
<evidence type="ECO:0000256" key="2">
    <source>
        <dbReference type="ARBA" id="ARBA00021549"/>
    </source>
</evidence>
<dbReference type="OrthoDB" id="2313614at2"/>
<evidence type="ECO:0000256" key="1">
    <source>
        <dbReference type="ARBA" id="ARBA00004377"/>
    </source>
</evidence>
<evidence type="ECO:0000256" key="10">
    <source>
        <dbReference type="ARBA" id="ARBA00030775"/>
    </source>
</evidence>
<evidence type="ECO:0000256" key="9">
    <source>
        <dbReference type="ARBA" id="ARBA00025772"/>
    </source>
</evidence>
<protein>
    <recommendedName>
        <fullName evidence="2">Type II secretion system protein H</fullName>
    </recommendedName>
    <alternativeName>
        <fullName evidence="10">General secretion pathway protein H</fullName>
    </alternativeName>
</protein>
<sequence>MPSILHSATRLPRTPPVAALGLTLIELVVVIAVAGILLAVAVPGFRQLVTANRLTTAANAIVESLLQARLEAVRRNTTTQFCSNVATTNGSGALATACGTAGGAVYVLNADGTTTLLVSAPQPPPGIVLNSSGTGVVALRYTGQGLARRPNATVPYTGLVADLYSTAISRNNRRCIYMTTGSIVSSCAVTSTSGCPTNEPTDCRSQ</sequence>
<dbReference type="AlphaFoldDB" id="A0A1I2KHQ3"/>
<dbReference type="EMBL" id="FOOC01000019">
    <property type="protein sequence ID" value="SFF66013.1"/>
    <property type="molecule type" value="Genomic_DNA"/>
</dbReference>
<evidence type="ECO:0000256" key="11">
    <source>
        <dbReference type="SAM" id="Phobius"/>
    </source>
</evidence>
<reference evidence="13 14" key="1">
    <citation type="submission" date="2016-10" db="EMBL/GenBank/DDBJ databases">
        <authorList>
            <person name="de Groot N.N."/>
        </authorList>
    </citation>
    <scope>NUCLEOTIDE SEQUENCE [LARGE SCALE GENOMIC DNA]</scope>
    <source>
        <strain evidence="13 14">DSM 23609</strain>
    </source>
</reference>
<keyword evidence="3" id="KW-1003">Cell membrane</keyword>
<dbReference type="GO" id="GO:0015627">
    <property type="term" value="C:type II protein secretion system complex"/>
    <property type="evidence" value="ECO:0007669"/>
    <property type="project" value="InterPro"/>
</dbReference>
<organism evidence="13 14">
    <name type="scientific">Fontimonas thermophila</name>
    <dbReference type="NCBI Taxonomy" id="1076937"/>
    <lineage>
        <taxon>Bacteria</taxon>
        <taxon>Pseudomonadati</taxon>
        <taxon>Pseudomonadota</taxon>
        <taxon>Gammaproteobacteria</taxon>
        <taxon>Nevskiales</taxon>
        <taxon>Nevskiaceae</taxon>
        <taxon>Fontimonas</taxon>
    </lineage>
</organism>
<dbReference type="Proteomes" id="UP000199771">
    <property type="component" value="Unassembled WGS sequence"/>
</dbReference>
<dbReference type="Gene3D" id="3.30.700.10">
    <property type="entry name" value="Glycoprotein, Type 4 Pilin"/>
    <property type="match status" value="1"/>
</dbReference>
<dbReference type="InterPro" id="IPR022346">
    <property type="entry name" value="T2SS_GspH"/>
</dbReference>
<dbReference type="GO" id="GO:0015628">
    <property type="term" value="P:protein secretion by the type II secretion system"/>
    <property type="evidence" value="ECO:0007669"/>
    <property type="project" value="InterPro"/>
</dbReference>
<evidence type="ECO:0000256" key="6">
    <source>
        <dbReference type="ARBA" id="ARBA00022692"/>
    </source>
</evidence>
<name>A0A1I2KHQ3_9GAMM</name>
<dbReference type="SUPFAM" id="SSF54523">
    <property type="entry name" value="Pili subunits"/>
    <property type="match status" value="1"/>
</dbReference>
<dbReference type="InterPro" id="IPR045584">
    <property type="entry name" value="Pilin-like"/>
</dbReference>
<evidence type="ECO:0000256" key="3">
    <source>
        <dbReference type="ARBA" id="ARBA00022475"/>
    </source>
</evidence>
<dbReference type="STRING" id="1076937.SAMN04488120_11910"/>
<evidence type="ECO:0000313" key="13">
    <source>
        <dbReference type="EMBL" id="SFF66013.1"/>
    </source>
</evidence>
<gene>
    <name evidence="13" type="ORF">SAMN04488120_11910</name>
</gene>
<keyword evidence="5" id="KW-0997">Cell inner membrane</keyword>
<dbReference type="Pfam" id="PF12019">
    <property type="entry name" value="GspH"/>
    <property type="match status" value="1"/>
</dbReference>
<keyword evidence="4" id="KW-0488">Methylation</keyword>
<feature type="domain" description="General secretion pathway GspH" evidence="12">
    <location>
        <begin position="57"/>
        <end position="157"/>
    </location>
</feature>
<comment type="similarity">
    <text evidence="9">Belongs to the GSP H family.</text>
</comment>
<evidence type="ECO:0000259" key="12">
    <source>
        <dbReference type="Pfam" id="PF12019"/>
    </source>
</evidence>
<dbReference type="RefSeq" id="WP_159431181.1">
    <property type="nucleotide sequence ID" value="NZ_FOOC01000019.1"/>
</dbReference>
<proteinExistence type="inferred from homology"/>
<evidence type="ECO:0000313" key="14">
    <source>
        <dbReference type="Proteomes" id="UP000199771"/>
    </source>
</evidence>
<dbReference type="InterPro" id="IPR012902">
    <property type="entry name" value="N_methyl_site"/>
</dbReference>
<comment type="subcellular location">
    <subcellularLocation>
        <location evidence="1">Cell inner membrane</location>
        <topology evidence="1">Single-pass membrane protein</topology>
    </subcellularLocation>
</comment>
<evidence type="ECO:0000256" key="8">
    <source>
        <dbReference type="ARBA" id="ARBA00023136"/>
    </source>
</evidence>